<protein>
    <submittedName>
        <fullName evidence="1">Acyl-CoA thioester hydrolase</fullName>
    </submittedName>
</protein>
<evidence type="ECO:0000313" key="2">
    <source>
        <dbReference type="Proteomes" id="UP000242310"/>
    </source>
</evidence>
<organism evidence="1 2">
    <name type="scientific">Salsuginibacillus halophilus</name>
    <dbReference type="NCBI Taxonomy" id="517424"/>
    <lineage>
        <taxon>Bacteria</taxon>
        <taxon>Bacillati</taxon>
        <taxon>Bacillota</taxon>
        <taxon>Bacilli</taxon>
        <taxon>Bacillales</taxon>
        <taxon>Bacillaceae</taxon>
        <taxon>Salsuginibacillus</taxon>
    </lineage>
</organism>
<dbReference type="Pfam" id="PF13279">
    <property type="entry name" value="4HBT_2"/>
    <property type="match status" value="1"/>
</dbReference>
<dbReference type="PANTHER" id="PTHR31793:SF2">
    <property type="entry name" value="BLR1345 PROTEIN"/>
    <property type="match status" value="1"/>
</dbReference>
<dbReference type="CDD" id="cd00586">
    <property type="entry name" value="4HBT"/>
    <property type="match status" value="1"/>
</dbReference>
<dbReference type="Gene3D" id="3.10.129.10">
    <property type="entry name" value="Hotdog Thioesterase"/>
    <property type="match status" value="1"/>
</dbReference>
<dbReference type="SUPFAM" id="SSF54637">
    <property type="entry name" value="Thioesterase/thiol ester dehydrase-isomerase"/>
    <property type="match status" value="1"/>
</dbReference>
<proteinExistence type="predicted"/>
<accession>A0A2P8HI61</accession>
<gene>
    <name evidence="1" type="ORF">B0H94_106156</name>
</gene>
<dbReference type="RefSeq" id="WP_345789035.1">
    <property type="nucleotide sequence ID" value="NZ_PYAV01000006.1"/>
</dbReference>
<dbReference type="InterPro" id="IPR029069">
    <property type="entry name" value="HotDog_dom_sf"/>
</dbReference>
<dbReference type="EMBL" id="PYAV01000006">
    <property type="protein sequence ID" value="PSL45901.1"/>
    <property type="molecule type" value="Genomic_DNA"/>
</dbReference>
<name>A0A2P8HI61_9BACI</name>
<dbReference type="InterPro" id="IPR050563">
    <property type="entry name" value="4-hydroxybenzoyl-CoA_TE"/>
</dbReference>
<dbReference type="PANTHER" id="PTHR31793">
    <property type="entry name" value="4-HYDROXYBENZOYL-COA THIOESTERASE FAMILY MEMBER"/>
    <property type="match status" value="1"/>
</dbReference>
<reference evidence="1 2" key="1">
    <citation type="submission" date="2018-03" db="EMBL/GenBank/DDBJ databases">
        <title>Genomic Encyclopedia of Type Strains, Phase III (KMG-III): the genomes of soil and plant-associated and newly described type strains.</title>
        <authorList>
            <person name="Whitman W."/>
        </authorList>
    </citation>
    <scope>NUCLEOTIDE SEQUENCE [LARGE SCALE GENOMIC DNA]</scope>
    <source>
        <strain evidence="1 2">CGMCC 1.07653</strain>
    </source>
</reference>
<keyword evidence="2" id="KW-1185">Reference proteome</keyword>
<evidence type="ECO:0000313" key="1">
    <source>
        <dbReference type="EMBL" id="PSL45901.1"/>
    </source>
</evidence>
<sequence length="156" mass="17616">MGNALYTRTVPNSWTDYNGHMNDAAYAAAFSHAGEALIERIGLDADGRSRHGYTIFTLETHIVYLNEVHEEEEISISVQFLDYDQKRLHLFYTMYNASGERAAVSEQMFMGMDTATEHPAPFPEPVYAEVEMLAASDKNLERPHEAGRTIGIRRKG</sequence>
<keyword evidence="1" id="KW-0378">Hydrolase</keyword>
<dbReference type="Proteomes" id="UP000242310">
    <property type="component" value="Unassembled WGS sequence"/>
</dbReference>
<comment type="caution">
    <text evidence="1">The sequence shown here is derived from an EMBL/GenBank/DDBJ whole genome shotgun (WGS) entry which is preliminary data.</text>
</comment>
<dbReference type="GO" id="GO:0047617">
    <property type="term" value="F:fatty acyl-CoA hydrolase activity"/>
    <property type="evidence" value="ECO:0007669"/>
    <property type="project" value="TreeGrafter"/>
</dbReference>
<dbReference type="AlphaFoldDB" id="A0A2P8HI61"/>